<comment type="caution">
    <text evidence="2">The sequence shown here is derived from an EMBL/GenBank/DDBJ whole genome shotgun (WGS) entry which is preliminary data.</text>
</comment>
<evidence type="ECO:0000313" key="3">
    <source>
        <dbReference type="Proteomes" id="UP000813427"/>
    </source>
</evidence>
<feature type="compositionally biased region" description="Basic and acidic residues" evidence="1">
    <location>
        <begin position="714"/>
        <end position="732"/>
    </location>
</feature>
<feature type="region of interest" description="Disordered" evidence="1">
    <location>
        <begin position="1431"/>
        <end position="1487"/>
    </location>
</feature>
<feature type="compositionally biased region" description="Polar residues" evidence="1">
    <location>
        <begin position="999"/>
        <end position="1025"/>
    </location>
</feature>
<feature type="region of interest" description="Disordered" evidence="1">
    <location>
        <begin position="1198"/>
        <end position="1242"/>
    </location>
</feature>
<feature type="region of interest" description="Disordered" evidence="1">
    <location>
        <begin position="766"/>
        <end position="811"/>
    </location>
</feature>
<feature type="region of interest" description="Disordered" evidence="1">
    <location>
        <begin position="1098"/>
        <end position="1118"/>
    </location>
</feature>
<feature type="compositionally biased region" description="Polar residues" evidence="1">
    <location>
        <begin position="1225"/>
        <end position="1241"/>
    </location>
</feature>
<accession>A0A8K0S972</accession>
<dbReference type="OrthoDB" id="4889313at2759"/>
<feature type="compositionally biased region" description="Basic and acidic residues" evidence="1">
    <location>
        <begin position="969"/>
        <end position="978"/>
    </location>
</feature>
<gene>
    <name evidence="2" type="ORF">BKA59DRAFT_506527</name>
</gene>
<keyword evidence="3" id="KW-1185">Reference proteome</keyword>
<feature type="region of interest" description="Disordered" evidence="1">
    <location>
        <begin position="504"/>
        <end position="529"/>
    </location>
</feature>
<sequence>MPPYAAELETWWSGSGLEALTHLVNDDSDELNPRQCGFAQLLQTRLLTFDNDRTIQTQIQKAWPAIRATRGIDYDANTRKYAKYIASTIFRKPTDGGIDFDRVMDGLGYLDAMEIRRLRLLMATRKAMETGTPSEASAQVVEELDRTATANFRYLHAGFRTCVLIQELNKDADQRKELPQIMALLNALVPPVVFLQDEDDMDPTPHSPGLRDSVRFSIFEHLMSEDSFSPNRREIIEMKLRCWCDVPGYPRARDALLRYTEEFKKLENVCLKVMNELERRSMTAVSYQTISADSSILSVAEASHHSSLLASSLQDESTVLTPNTSIDAQQPSTPWVPVAFHPLLKGMPGREISPASTDGAMFARDFSAPPVLSYPDNLSKTEFFQHPFARKLNMSFVEQYDPDTDDEAKEDVPPVPPLPHIPERLKAHLTPNVLNKIKKKMRYQPDKTDGLTLDGVPFQSLDQYMGASIMRKSKDKKHRPMLKTNIFEANAVTGVGHRQLHSEDSGYEIPSMSSSLPESPKWPPRHGQTGRGPVAVLTNPGTEHDPKLKCQLMEPRLSPMEYCRMYLVEKALSERENRQCELPKPEQKWYWTQYHKKFLIVPRVPKNIQRDLVPGAIKPTTSPNVVDSDGESTSTLTPEVDYNGLMRLSLHLGNEPVLLPCFTDIPRPNVRESKILDPPDSEEESRDNRDANVPGPGDFVLSRRVKGPAGGEVNDWRPMSEYEQDEHDRTPNEDLSFGKRKNSTAIRISNTSDGVEEATSQSIIFDTPQSLVEPKQEPEQESQTPCKSVGTEVSPEDLDRTDGQSDDCGNLSLSRKLSRACTKDLSVLDFATPRSKGKTVANSPLSSATMQGRSPLARFPIAVQPTHRLTPGTLTKRVVGESGGQFLSEDTRQPRLIPSPSSQLHQGLTADLWDTDTESIISELQPEPLNISRRRPRANTDDDRRWSRMFDELSSNVSPTLEKLGTRFPIERERGSKAEDDDDYTSTEGDRTPRGLGHQLQSHARTTPGSGGLQRSASTIITPTQSKRRLQPKASFSLENTEHSGFTPEHVRKGFSKGTFSTSGMLLNLQDTQTRLKYPFREPDEMLLSRSLDDATPRARRLPDIPNPSQHQPDFTPRDWMRSVTATPRRANIMSRDERSIGSADNTQVSFQTSSIVDEGEVQLHPSTVMRDFTQSRQLDKQQPMATLTPSSTHRFLKQRFDRSTRASSPPLSGDRSDMAMRRTPSPTELHSTVVPQTPSSAFGGLFRKRVRSEYHPPATPRTPASPRLAWRPFDGDHGEPELPYLSPWASGHAEGKREKEKRAAYFREKAEREIQGRQSPKRPARRVSFSTINRDCTSQNGSVLKNRLSKESLVTWTNFIGDAPEPLFSSPLPPVPPLPSESHLNLTLKRLPQNRTPSRAVLGFEPSPVGTFRAKKPQELKVDTKRLRKANRDGAWTPSRSATMTPASGSSFRTAFRVEERHMSYGREAEDLQSRERDDEVVSRRK</sequence>
<feature type="compositionally biased region" description="Polar residues" evidence="1">
    <location>
        <begin position="1439"/>
        <end position="1454"/>
    </location>
</feature>
<dbReference type="EMBL" id="JAGPXF010000001">
    <property type="protein sequence ID" value="KAH7263508.1"/>
    <property type="molecule type" value="Genomic_DNA"/>
</dbReference>
<feature type="region of interest" description="Disordered" evidence="1">
    <location>
        <begin position="669"/>
        <end position="741"/>
    </location>
</feature>
<evidence type="ECO:0000313" key="2">
    <source>
        <dbReference type="EMBL" id="KAH7263508.1"/>
    </source>
</evidence>
<feature type="region of interest" description="Disordered" evidence="1">
    <location>
        <begin position="962"/>
        <end position="1053"/>
    </location>
</feature>
<proteinExistence type="predicted"/>
<feature type="compositionally biased region" description="Basic and acidic residues" evidence="1">
    <location>
        <begin position="1457"/>
        <end position="1487"/>
    </location>
</feature>
<name>A0A8K0S972_9HYPO</name>
<evidence type="ECO:0000256" key="1">
    <source>
        <dbReference type="SAM" id="MobiDB-lite"/>
    </source>
</evidence>
<protein>
    <submittedName>
        <fullName evidence="2">Uncharacterized protein</fullName>
    </submittedName>
</protein>
<reference evidence="2" key="1">
    <citation type="journal article" date="2021" name="Nat. Commun.">
        <title>Genetic determinants of endophytism in the Arabidopsis root mycobiome.</title>
        <authorList>
            <person name="Mesny F."/>
            <person name="Miyauchi S."/>
            <person name="Thiergart T."/>
            <person name="Pickel B."/>
            <person name="Atanasova L."/>
            <person name="Karlsson M."/>
            <person name="Huettel B."/>
            <person name="Barry K.W."/>
            <person name="Haridas S."/>
            <person name="Chen C."/>
            <person name="Bauer D."/>
            <person name="Andreopoulos W."/>
            <person name="Pangilinan J."/>
            <person name="LaButti K."/>
            <person name="Riley R."/>
            <person name="Lipzen A."/>
            <person name="Clum A."/>
            <person name="Drula E."/>
            <person name="Henrissat B."/>
            <person name="Kohler A."/>
            <person name="Grigoriev I.V."/>
            <person name="Martin F.M."/>
            <person name="Hacquard S."/>
        </authorList>
    </citation>
    <scope>NUCLEOTIDE SEQUENCE</scope>
    <source>
        <strain evidence="2">MPI-SDFR-AT-0068</strain>
    </source>
</reference>
<organism evidence="2 3">
    <name type="scientific">Fusarium tricinctum</name>
    <dbReference type="NCBI Taxonomy" id="61284"/>
    <lineage>
        <taxon>Eukaryota</taxon>
        <taxon>Fungi</taxon>
        <taxon>Dikarya</taxon>
        <taxon>Ascomycota</taxon>
        <taxon>Pezizomycotina</taxon>
        <taxon>Sordariomycetes</taxon>
        <taxon>Hypocreomycetidae</taxon>
        <taxon>Hypocreales</taxon>
        <taxon>Nectriaceae</taxon>
        <taxon>Fusarium</taxon>
        <taxon>Fusarium tricinctum species complex</taxon>
    </lineage>
</organism>
<dbReference type="Proteomes" id="UP000813427">
    <property type="component" value="Unassembled WGS sequence"/>
</dbReference>
<feature type="region of interest" description="Disordered" evidence="1">
    <location>
        <begin position="923"/>
        <end position="942"/>
    </location>
</feature>